<keyword evidence="4" id="KW-0812">Transmembrane</keyword>
<gene>
    <name evidence="6" type="ORF">GCM10009038_17510</name>
</gene>
<evidence type="ECO:0000256" key="3">
    <source>
        <dbReference type="SAM" id="MobiDB-lite"/>
    </source>
</evidence>
<evidence type="ECO:0000313" key="7">
    <source>
        <dbReference type="Proteomes" id="UP000646745"/>
    </source>
</evidence>
<feature type="compositionally biased region" description="Basic and acidic residues" evidence="3">
    <location>
        <begin position="495"/>
        <end position="504"/>
    </location>
</feature>
<feature type="transmembrane region" description="Helical" evidence="4">
    <location>
        <begin position="168"/>
        <end position="190"/>
    </location>
</feature>
<feature type="domain" description="GGDEF" evidence="5">
    <location>
        <begin position="372"/>
        <end position="505"/>
    </location>
</feature>
<dbReference type="SUPFAM" id="SSF55073">
    <property type="entry name" value="Nucleotide cyclase"/>
    <property type="match status" value="1"/>
</dbReference>
<dbReference type="SMART" id="SM00267">
    <property type="entry name" value="GGDEF"/>
    <property type="match status" value="1"/>
</dbReference>
<dbReference type="RefSeq" id="WP_189444315.1">
    <property type="nucleotide sequence ID" value="NZ_BMZI01000004.1"/>
</dbReference>
<dbReference type="EC" id="2.7.7.65" evidence="1"/>
<reference evidence="7" key="1">
    <citation type="journal article" date="2019" name="Int. J. Syst. Evol. Microbiol.">
        <title>The Global Catalogue of Microorganisms (GCM) 10K type strain sequencing project: providing services to taxonomists for standard genome sequencing and annotation.</title>
        <authorList>
            <consortium name="The Broad Institute Genomics Platform"/>
            <consortium name="The Broad Institute Genome Sequencing Center for Infectious Disease"/>
            <person name="Wu L."/>
            <person name="Ma J."/>
        </authorList>
    </citation>
    <scope>NUCLEOTIDE SEQUENCE [LARGE SCALE GENOMIC DNA]</scope>
    <source>
        <strain evidence="7">KCTC 32998</strain>
    </source>
</reference>
<dbReference type="PROSITE" id="PS50887">
    <property type="entry name" value="GGDEF"/>
    <property type="match status" value="1"/>
</dbReference>
<dbReference type="SUPFAM" id="SSF55785">
    <property type="entry name" value="PYP-like sensor domain (PAS domain)"/>
    <property type="match status" value="1"/>
</dbReference>
<keyword evidence="7" id="KW-1185">Reference proteome</keyword>
<keyword evidence="4" id="KW-0472">Membrane</keyword>
<dbReference type="PANTHER" id="PTHR45138">
    <property type="entry name" value="REGULATORY COMPONENTS OF SENSORY TRANSDUCTION SYSTEM"/>
    <property type="match status" value="1"/>
</dbReference>
<evidence type="ECO:0000256" key="2">
    <source>
        <dbReference type="ARBA" id="ARBA00034247"/>
    </source>
</evidence>
<dbReference type="Proteomes" id="UP000646745">
    <property type="component" value="Unassembled WGS sequence"/>
</dbReference>
<dbReference type="InterPro" id="IPR029787">
    <property type="entry name" value="Nucleotide_cyclase"/>
</dbReference>
<evidence type="ECO:0000256" key="1">
    <source>
        <dbReference type="ARBA" id="ARBA00012528"/>
    </source>
</evidence>
<dbReference type="Pfam" id="PF00990">
    <property type="entry name" value="GGDEF"/>
    <property type="match status" value="1"/>
</dbReference>
<organism evidence="6 7">
    <name type="scientific">Salinicola rhizosphaerae</name>
    <dbReference type="NCBI Taxonomy" id="1443141"/>
    <lineage>
        <taxon>Bacteria</taxon>
        <taxon>Pseudomonadati</taxon>
        <taxon>Pseudomonadota</taxon>
        <taxon>Gammaproteobacteria</taxon>
        <taxon>Oceanospirillales</taxon>
        <taxon>Halomonadaceae</taxon>
        <taxon>Salinicola</taxon>
    </lineage>
</organism>
<feature type="region of interest" description="Disordered" evidence="3">
    <location>
        <begin position="495"/>
        <end position="515"/>
    </location>
</feature>
<proteinExistence type="predicted"/>
<evidence type="ECO:0000313" key="6">
    <source>
        <dbReference type="EMBL" id="GHB19339.1"/>
    </source>
</evidence>
<dbReference type="InterPro" id="IPR035965">
    <property type="entry name" value="PAS-like_dom_sf"/>
</dbReference>
<evidence type="ECO:0000256" key="4">
    <source>
        <dbReference type="SAM" id="Phobius"/>
    </source>
</evidence>
<dbReference type="Gene3D" id="3.30.450.20">
    <property type="entry name" value="PAS domain"/>
    <property type="match status" value="1"/>
</dbReference>
<dbReference type="InterPro" id="IPR043128">
    <property type="entry name" value="Rev_trsase/Diguanyl_cyclase"/>
</dbReference>
<sequence length="515" mass="58359">MWLLILLASTMIVVALSGLYLISERSDQFDTPGRHTEVWQSYSLQLQLRELLETAQALEHGEASPAQLKIRLGTVRTALDPLLRTRVFDYLVEPRPDAMRTLARLDRRTADWMQRLDWRDPVKAAEIASRMRKTLPDEIRASHELIVACNVAVAIQLDRERQSLKQTFHWLGGFLALIATGCLVLALRILSAQRRSRRLASELHRLNSSLERRVQSRTRLLHERETLLQTILDSTPSEVTLISADQRRVFYVSHTLLMQSGAGRQEAFDLSRLFVDADDYQRLLARLDRGDTVQQLETRLYPAAPYWALLTARPLRIHGQPAWLIWSFDITRRKTMEQKLHRLATTDSLTGLYNRRALLRAAIQALREDRRAPLSLLLLDIDHFKRINDAHGHPIGDDVLKTLARRMSSWLRAGTLIGRIGGEEFAIVLPHTQAAEALAIAERLRQAVASAPVALSGQLTLSITLSIGITQRQDGDSLRTLVQRADHALYRAKAEGRNRSHLTEAPRQPAAAADI</sequence>
<dbReference type="PANTHER" id="PTHR45138:SF9">
    <property type="entry name" value="DIGUANYLATE CYCLASE DGCM-RELATED"/>
    <property type="match status" value="1"/>
</dbReference>
<dbReference type="InterPro" id="IPR050469">
    <property type="entry name" value="Diguanylate_Cyclase"/>
</dbReference>
<comment type="caution">
    <text evidence="6">The sequence shown here is derived from an EMBL/GenBank/DDBJ whole genome shotgun (WGS) entry which is preliminary data.</text>
</comment>
<dbReference type="InterPro" id="IPR000160">
    <property type="entry name" value="GGDEF_dom"/>
</dbReference>
<accession>A0ABQ3DY18</accession>
<evidence type="ECO:0000259" key="5">
    <source>
        <dbReference type="PROSITE" id="PS50887"/>
    </source>
</evidence>
<comment type="catalytic activity">
    <reaction evidence="2">
        <text>2 GTP = 3',3'-c-di-GMP + 2 diphosphate</text>
        <dbReference type="Rhea" id="RHEA:24898"/>
        <dbReference type="ChEBI" id="CHEBI:33019"/>
        <dbReference type="ChEBI" id="CHEBI:37565"/>
        <dbReference type="ChEBI" id="CHEBI:58805"/>
        <dbReference type="EC" id="2.7.7.65"/>
    </reaction>
</comment>
<dbReference type="CDD" id="cd01949">
    <property type="entry name" value="GGDEF"/>
    <property type="match status" value="1"/>
</dbReference>
<protein>
    <recommendedName>
        <fullName evidence="1">diguanylate cyclase</fullName>
        <ecNumber evidence="1">2.7.7.65</ecNumber>
    </recommendedName>
</protein>
<name>A0ABQ3DY18_9GAMM</name>
<dbReference type="EMBL" id="BMZI01000004">
    <property type="protein sequence ID" value="GHB19339.1"/>
    <property type="molecule type" value="Genomic_DNA"/>
</dbReference>
<dbReference type="NCBIfam" id="TIGR00254">
    <property type="entry name" value="GGDEF"/>
    <property type="match status" value="1"/>
</dbReference>
<dbReference type="Gene3D" id="3.30.70.270">
    <property type="match status" value="1"/>
</dbReference>
<keyword evidence="4" id="KW-1133">Transmembrane helix</keyword>